<feature type="signal peptide" evidence="2">
    <location>
        <begin position="1"/>
        <end position="23"/>
    </location>
</feature>
<feature type="compositionally biased region" description="Low complexity" evidence="1">
    <location>
        <begin position="356"/>
        <end position="477"/>
    </location>
</feature>
<accession>A0A6P8ZSP9</accession>
<evidence type="ECO:0000256" key="2">
    <source>
        <dbReference type="SAM" id="SignalP"/>
    </source>
</evidence>
<feature type="chain" id="PRO_5027545503" evidence="2">
    <location>
        <begin position="24"/>
        <end position="583"/>
    </location>
</feature>
<keyword evidence="2" id="KW-0732">Signal</keyword>
<dbReference type="Proteomes" id="UP000515158">
    <property type="component" value="Unplaced"/>
</dbReference>
<proteinExistence type="predicted"/>
<dbReference type="OrthoDB" id="10664746at2759"/>
<name>A0A6P8ZSP9_THRPL</name>
<organism evidence="4">
    <name type="scientific">Thrips palmi</name>
    <name type="common">Melon thrips</name>
    <dbReference type="NCBI Taxonomy" id="161013"/>
    <lineage>
        <taxon>Eukaryota</taxon>
        <taxon>Metazoa</taxon>
        <taxon>Ecdysozoa</taxon>
        <taxon>Arthropoda</taxon>
        <taxon>Hexapoda</taxon>
        <taxon>Insecta</taxon>
        <taxon>Pterygota</taxon>
        <taxon>Neoptera</taxon>
        <taxon>Paraneoptera</taxon>
        <taxon>Thysanoptera</taxon>
        <taxon>Terebrantia</taxon>
        <taxon>Thripoidea</taxon>
        <taxon>Thripidae</taxon>
        <taxon>Thrips</taxon>
    </lineage>
</organism>
<reference evidence="4" key="1">
    <citation type="submission" date="2025-08" db="UniProtKB">
        <authorList>
            <consortium name="RefSeq"/>
        </authorList>
    </citation>
    <scope>IDENTIFICATION</scope>
    <source>
        <tissue evidence="4">Total insect</tissue>
    </source>
</reference>
<dbReference type="RefSeq" id="XP_034248263.1">
    <property type="nucleotide sequence ID" value="XM_034392372.1"/>
</dbReference>
<feature type="compositionally biased region" description="Low complexity" evidence="1">
    <location>
        <begin position="322"/>
        <end position="349"/>
    </location>
</feature>
<evidence type="ECO:0000313" key="4">
    <source>
        <dbReference type="RefSeq" id="XP_034248263.1"/>
    </source>
</evidence>
<dbReference type="KEGG" id="tpal:117649503"/>
<dbReference type="GeneID" id="117649503"/>
<sequence length="583" mass="60077">MAMSSAAAWLLLVAAGCAVAVDAVGGPPPVDDRIRTDIFARGLRPRFSLPSKEGPQLPLETLKAIDKLWDLPFFQDDDENLKSVQNMVTVTTDDIDKADNVMHPPLEYSVPETFRQPDDAFFDSVADTEAWDSSTEAAEAADESTQGSDTRRLADWLPEGVQKYLPKVPTLSSILPSYIPGVNLQAEVHRKPIRLPVIPSAADVKVYVNTLLQRAFDNLHRKQLQLAELIKCSCPRPARCDAILEEFLDGIKTNKKPSSPSAANIATPAGAGAGAATGANAGSASPQLSFYAGLTKPDGEEGPGLGFYVDQSGPHFSHHSPQHQQQHQQHQATAQSQASATSAAAGPSSSKPPVPAGSRPSKPSRPSGSAAQSQASATSAAQSQASRPSSSASAQSSAQSSTHASKPSGPSGSASSHSSASASSHSSAASSHTSASASSHSSAASSHSSASASSHSSASGSGPNASATALSSASASAHRQQLQGGVSVPPAVPPVPTPTEYTATYGAPTPTLPLPTFAAPPTVGRAPAPIALGLPSDTSDDYPYSFSPDEPPTTTIPDRAEPSEPLYPSQPDPETATSPMTRE</sequence>
<feature type="compositionally biased region" description="Low complexity" evidence="1">
    <location>
        <begin position="498"/>
        <end position="522"/>
    </location>
</feature>
<feature type="region of interest" description="Disordered" evidence="1">
    <location>
        <begin position="301"/>
        <end position="583"/>
    </location>
</feature>
<keyword evidence="3" id="KW-1185">Reference proteome</keyword>
<dbReference type="AlphaFoldDB" id="A0A6P8ZSP9"/>
<dbReference type="InParanoid" id="A0A6P8ZSP9"/>
<evidence type="ECO:0000313" key="3">
    <source>
        <dbReference type="Proteomes" id="UP000515158"/>
    </source>
</evidence>
<protein>
    <submittedName>
        <fullName evidence="4">Pneumococcal serine-rich repeat protein-like</fullName>
    </submittedName>
</protein>
<evidence type="ECO:0000256" key="1">
    <source>
        <dbReference type="SAM" id="MobiDB-lite"/>
    </source>
</evidence>
<gene>
    <name evidence="4" type="primary">LOC117649503</name>
</gene>